<evidence type="ECO:0000256" key="2">
    <source>
        <dbReference type="ARBA" id="ARBA00022475"/>
    </source>
</evidence>
<dbReference type="PANTHER" id="PTHR30474:SF1">
    <property type="entry name" value="PEPTIDOGLYCAN GLYCOSYLTRANSFERASE MRDB"/>
    <property type="match status" value="1"/>
</dbReference>
<evidence type="ECO:0000256" key="6">
    <source>
        <dbReference type="ARBA" id="ARBA00022960"/>
    </source>
</evidence>
<evidence type="ECO:0000256" key="9">
    <source>
        <dbReference type="ARBA" id="ARBA00023136"/>
    </source>
</evidence>
<dbReference type="GO" id="GO:0016757">
    <property type="term" value="F:glycosyltransferase activity"/>
    <property type="evidence" value="ECO:0007669"/>
    <property type="project" value="UniProtKB-KW"/>
</dbReference>
<keyword evidence="5 11" id="KW-0812">Transmembrane</keyword>
<dbReference type="PATRIC" id="fig|1618334.3.peg.362"/>
<feature type="transmembrane region" description="Helical" evidence="11">
    <location>
        <begin position="286"/>
        <end position="307"/>
    </location>
</feature>
<accession>A0A0G0LCG4</accession>
<protein>
    <submittedName>
        <fullName evidence="12">Rod shape-determining protein RodA</fullName>
    </submittedName>
</protein>
<gene>
    <name evidence="12" type="ORF">UT11_C0021G0009</name>
</gene>
<evidence type="ECO:0000256" key="5">
    <source>
        <dbReference type="ARBA" id="ARBA00022692"/>
    </source>
</evidence>
<feature type="transmembrane region" description="Helical" evidence="11">
    <location>
        <begin position="319"/>
        <end position="340"/>
    </location>
</feature>
<evidence type="ECO:0000256" key="11">
    <source>
        <dbReference type="SAM" id="Phobius"/>
    </source>
</evidence>
<keyword evidence="7" id="KW-0573">Peptidoglycan synthesis</keyword>
<evidence type="ECO:0000256" key="4">
    <source>
        <dbReference type="ARBA" id="ARBA00022679"/>
    </source>
</evidence>
<comment type="caution">
    <text evidence="12">The sequence shown here is derived from an EMBL/GenBank/DDBJ whole genome shotgun (WGS) entry which is preliminary data.</text>
</comment>
<keyword evidence="8 11" id="KW-1133">Transmembrane helix</keyword>
<comment type="subcellular location">
    <subcellularLocation>
        <location evidence="1">Membrane</location>
        <topology evidence="1">Multi-pass membrane protein</topology>
    </subcellularLocation>
</comment>
<organism evidence="12 13">
    <name type="scientific">Berkelbacteria bacterium GW2011_GWA2_38_9</name>
    <dbReference type="NCBI Taxonomy" id="1618334"/>
    <lineage>
        <taxon>Bacteria</taxon>
        <taxon>Candidatus Berkelbacteria</taxon>
    </lineage>
</organism>
<keyword evidence="10" id="KW-0961">Cell wall biogenesis/degradation</keyword>
<dbReference type="GO" id="GO:0032153">
    <property type="term" value="C:cell division site"/>
    <property type="evidence" value="ECO:0007669"/>
    <property type="project" value="TreeGrafter"/>
</dbReference>
<evidence type="ECO:0000256" key="8">
    <source>
        <dbReference type="ARBA" id="ARBA00022989"/>
    </source>
</evidence>
<dbReference type="EMBL" id="LBVO01000021">
    <property type="protein sequence ID" value="KKQ89673.1"/>
    <property type="molecule type" value="Genomic_DNA"/>
</dbReference>
<dbReference type="GO" id="GO:0005886">
    <property type="term" value="C:plasma membrane"/>
    <property type="evidence" value="ECO:0007669"/>
    <property type="project" value="TreeGrafter"/>
</dbReference>
<evidence type="ECO:0000313" key="12">
    <source>
        <dbReference type="EMBL" id="KKQ89673.1"/>
    </source>
</evidence>
<dbReference type="PANTHER" id="PTHR30474">
    <property type="entry name" value="CELL CYCLE PROTEIN"/>
    <property type="match status" value="1"/>
</dbReference>
<feature type="transmembrane region" description="Helical" evidence="11">
    <location>
        <begin position="45"/>
        <end position="65"/>
    </location>
</feature>
<dbReference type="NCBIfam" id="TIGR02210">
    <property type="entry name" value="rodA_shape"/>
    <property type="match status" value="1"/>
</dbReference>
<evidence type="ECO:0000256" key="3">
    <source>
        <dbReference type="ARBA" id="ARBA00022676"/>
    </source>
</evidence>
<dbReference type="InterPro" id="IPR001182">
    <property type="entry name" value="FtsW/RodA"/>
</dbReference>
<reference evidence="12 13" key="1">
    <citation type="journal article" date="2015" name="Nature">
        <title>rRNA introns, odd ribosomes, and small enigmatic genomes across a large radiation of phyla.</title>
        <authorList>
            <person name="Brown C.T."/>
            <person name="Hug L.A."/>
            <person name="Thomas B.C."/>
            <person name="Sharon I."/>
            <person name="Castelle C.J."/>
            <person name="Singh A."/>
            <person name="Wilkins M.J."/>
            <person name="Williams K.H."/>
            <person name="Banfield J.F."/>
        </authorList>
    </citation>
    <scope>NUCLEOTIDE SEQUENCE [LARGE SCALE GENOMIC DNA]</scope>
</reference>
<evidence type="ECO:0000256" key="10">
    <source>
        <dbReference type="ARBA" id="ARBA00023316"/>
    </source>
</evidence>
<dbReference type="AlphaFoldDB" id="A0A0G0LCG4"/>
<keyword evidence="2" id="KW-1003">Cell membrane</keyword>
<dbReference type="Pfam" id="PF01098">
    <property type="entry name" value="FTSW_RODA_SPOVE"/>
    <property type="match status" value="1"/>
</dbReference>
<feature type="transmembrane region" description="Helical" evidence="11">
    <location>
        <begin position="12"/>
        <end position="33"/>
    </location>
</feature>
<dbReference type="Proteomes" id="UP000033934">
    <property type="component" value="Unassembled WGS sequence"/>
</dbReference>
<name>A0A0G0LCG4_9BACT</name>
<dbReference type="GO" id="GO:0051301">
    <property type="term" value="P:cell division"/>
    <property type="evidence" value="ECO:0007669"/>
    <property type="project" value="InterPro"/>
</dbReference>
<dbReference type="GO" id="GO:0071555">
    <property type="term" value="P:cell wall organization"/>
    <property type="evidence" value="ECO:0007669"/>
    <property type="project" value="UniProtKB-KW"/>
</dbReference>
<dbReference type="PROSITE" id="PS00428">
    <property type="entry name" value="FTSW_RODA_SPOVE"/>
    <property type="match status" value="1"/>
</dbReference>
<dbReference type="GO" id="GO:0009252">
    <property type="term" value="P:peptidoglycan biosynthetic process"/>
    <property type="evidence" value="ECO:0007669"/>
    <property type="project" value="UniProtKB-KW"/>
</dbReference>
<proteinExistence type="predicted"/>
<evidence type="ECO:0000256" key="7">
    <source>
        <dbReference type="ARBA" id="ARBA00022984"/>
    </source>
</evidence>
<feature type="transmembrane region" description="Helical" evidence="11">
    <location>
        <begin position="72"/>
        <end position="93"/>
    </location>
</feature>
<evidence type="ECO:0000313" key="13">
    <source>
        <dbReference type="Proteomes" id="UP000033934"/>
    </source>
</evidence>
<feature type="transmembrane region" description="Helical" evidence="11">
    <location>
        <begin position="166"/>
        <end position="184"/>
    </location>
</feature>
<keyword evidence="4" id="KW-0808">Transferase</keyword>
<dbReference type="GO" id="GO:0008360">
    <property type="term" value="P:regulation of cell shape"/>
    <property type="evidence" value="ECO:0007669"/>
    <property type="project" value="UniProtKB-KW"/>
</dbReference>
<sequence length="382" mass="42611">MWSRFKTLDPWLYILPIFLASAGIAGIYSITYASTDSSRLLSDLVIKQIIFAIIGVLVLFIITFIDYRSLKAWAYWIYLLSLVSIIVLAILPASSSFVIEEFGARRWFSIFGFQFQPSEIVKIGTIISLSAIFSKVHGTLRWRRLLTALVIVVVPFLIIIKQPDLGTGIILLFSSAIIFIISNLQKSQKIILSILIVLSIMAVIFAYNRVSPFSMILKDYQRQRIATFINPDTDPKHQGYNILQSVIAVGSGGLFGKGLGFGSQSQLYFLPVAHSDFIFASLAESWGFVGAIGIIIIYGLLLSRIIIAIRIAKDRFGMFLASGIFSILFFQILINIGMNIRLFPVTGIPLPLLSYGGTSMISTFFSIGIIQSIILRYKKINF</sequence>
<dbReference type="InterPro" id="IPR018365">
    <property type="entry name" value="Cell_cycle_FtsW-rel_CS"/>
</dbReference>
<dbReference type="GO" id="GO:0015648">
    <property type="term" value="F:lipid-linked peptidoglycan transporter activity"/>
    <property type="evidence" value="ECO:0007669"/>
    <property type="project" value="TreeGrafter"/>
</dbReference>
<feature type="transmembrane region" description="Helical" evidence="11">
    <location>
        <begin position="145"/>
        <end position="160"/>
    </location>
</feature>
<keyword evidence="3" id="KW-0328">Glycosyltransferase</keyword>
<evidence type="ECO:0000256" key="1">
    <source>
        <dbReference type="ARBA" id="ARBA00004141"/>
    </source>
</evidence>
<feature type="transmembrane region" description="Helical" evidence="11">
    <location>
        <begin position="352"/>
        <end position="375"/>
    </location>
</feature>
<keyword evidence="6" id="KW-0133">Cell shape</keyword>
<feature type="transmembrane region" description="Helical" evidence="11">
    <location>
        <begin position="191"/>
        <end position="210"/>
    </location>
</feature>
<keyword evidence="9 11" id="KW-0472">Membrane</keyword>
<dbReference type="InterPro" id="IPR011923">
    <property type="entry name" value="RodA/MrdB"/>
</dbReference>